<gene>
    <name evidence="8" type="ORF">BCR33DRAFT_712952</name>
</gene>
<evidence type="ECO:0000256" key="3">
    <source>
        <dbReference type="ARBA" id="ARBA00022801"/>
    </source>
</evidence>
<dbReference type="InterPro" id="IPR000223">
    <property type="entry name" value="Pept_S26A_signal_pept_1"/>
</dbReference>
<organism evidence="8 9">
    <name type="scientific">Rhizoclosmatium globosum</name>
    <dbReference type="NCBI Taxonomy" id="329046"/>
    <lineage>
        <taxon>Eukaryota</taxon>
        <taxon>Fungi</taxon>
        <taxon>Fungi incertae sedis</taxon>
        <taxon>Chytridiomycota</taxon>
        <taxon>Chytridiomycota incertae sedis</taxon>
        <taxon>Chytridiomycetes</taxon>
        <taxon>Chytridiales</taxon>
        <taxon>Chytriomycetaceae</taxon>
        <taxon>Rhizoclosmatium</taxon>
    </lineage>
</organism>
<dbReference type="InterPro" id="IPR036286">
    <property type="entry name" value="LexA/Signal_pep-like_sf"/>
</dbReference>
<keyword evidence="5" id="KW-0472">Membrane</keyword>
<dbReference type="SUPFAM" id="SSF51306">
    <property type="entry name" value="LexA/Signal peptidase"/>
    <property type="match status" value="1"/>
</dbReference>
<evidence type="ECO:0000256" key="2">
    <source>
        <dbReference type="ARBA" id="ARBA00022792"/>
    </source>
</evidence>
<dbReference type="PANTHER" id="PTHR12383:SF16">
    <property type="entry name" value="MITOCHONDRIAL INNER MEMBRANE PROTEASE SUBUNIT 1"/>
    <property type="match status" value="1"/>
</dbReference>
<dbReference type="Gene3D" id="2.10.109.10">
    <property type="entry name" value="Umud Fragment, subunit A"/>
    <property type="match status" value="2"/>
</dbReference>
<reference evidence="8 9" key="1">
    <citation type="submission" date="2016-07" db="EMBL/GenBank/DDBJ databases">
        <title>Pervasive Adenine N6-methylation of Active Genes in Fungi.</title>
        <authorList>
            <consortium name="DOE Joint Genome Institute"/>
            <person name="Mondo S.J."/>
            <person name="Dannebaum R.O."/>
            <person name="Kuo R.C."/>
            <person name="Labutti K."/>
            <person name="Haridas S."/>
            <person name="Kuo A."/>
            <person name="Salamov A."/>
            <person name="Ahrendt S.R."/>
            <person name="Lipzen A."/>
            <person name="Sullivan W."/>
            <person name="Andreopoulos W.B."/>
            <person name="Clum A."/>
            <person name="Lindquist E."/>
            <person name="Daum C."/>
            <person name="Ramamoorthy G.K."/>
            <person name="Gryganskyi A."/>
            <person name="Culley D."/>
            <person name="Magnuson J.K."/>
            <person name="James T.Y."/>
            <person name="O'Malley M.A."/>
            <person name="Stajich J.E."/>
            <person name="Spatafora J.W."/>
            <person name="Visel A."/>
            <person name="Grigoriev I.V."/>
        </authorList>
    </citation>
    <scope>NUCLEOTIDE SEQUENCE [LARGE SCALE GENOMIC DNA]</scope>
    <source>
        <strain evidence="8 9">JEL800</strain>
    </source>
</reference>
<dbReference type="Pfam" id="PF10502">
    <property type="entry name" value="Peptidase_S26"/>
    <property type="match status" value="2"/>
</dbReference>
<keyword evidence="2" id="KW-0999">Mitochondrion inner membrane</keyword>
<dbReference type="AlphaFoldDB" id="A0A1Y2CVU2"/>
<dbReference type="PANTHER" id="PTHR12383">
    <property type="entry name" value="PROTEASE FAMILY S26 MITOCHONDRIAL INNER MEMBRANE PROTEASE-RELATED"/>
    <property type="match status" value="1"/>
</dbReference>
<evidence type="ECO:0000259" key="7">
    <source>
        <dbReference type="Pfam" id="PF10502"/>
    </source>
</evidence>
<dbReference type="GO" id="GO:0006465">
    <property type="term" value="P:signal peptide processing"/>
    <property type="evidence" value="ECO:0007669"/>
    <property type="project" value="InterPro"/>
</dbReference>
<protein>
    <submittedName>
        <fullName evidence="8">LexA/Signal peptidase</fullName>
    </submittedName>
</protein>
<evidence type="ECO:0000313" key="9">
    <source>
        <dbReference type="Proteomes" id="UP000193642"/>
    </source>
</evidence>
<feature type="domain" description="Peptidase S26" evidence="7">
    <location>
        <begin position="65"/>
        <end position="106"/>
    </location>
</feature>
<comment type="similarity">
    <text evidence="6">Belongs to the peptidase S26 family. IMP1 subfamily.</text>
</comment>
<keyword evidence="9" id="KW-1185">Reference proteome</keyword>
<comment type="caution">
    <text evidence="8">The sequence shown here is derived from an EMBL/GenBank/DDBJ whole genome shotgun (WGS) entry which is preliminary data.</text>
</comment>
<dbReference type="STRING" id="329046.A0A1Y2CVU2"/>
<dbReference type="GO" id="GO:0004252">
    <property type="term" value="F:serine-type endopeptidase activity"/>
    <property type="evidence" value="ECO:0007669"/>
    <property type="project" value="InterPro"/>
</dbReference>
<dbReference type="GO" id="GO:0042720">
    <property type="term" value="C:mitochondrial inner membrane peptidase complex"/>
    <property type="evidence" value="ECO:0007669"/>
    <property type="project" value="EnsemblFungi"/>
</dbReference>
<keyword evidence="4" id="KW-0496">Mitochondrion</keyword>
<evidence type="ECO:0000256" key="6">
    <source>
        <dbReference type="ARBA" id="ARBA00038445"/>
    </source>
</evidence>
<proteinExistence type="inferred from homology"/>
<dbReference type="GO" id="GO:0006627">
    <property type="term" value="P:protein processing involved in protein targeting to mitochondrion"/>
    <property type="evidence" value="ECO:0007669"/>
    <property type="project" value="EnsemblFungi"/>
</dbReference>
<dbReference type="InterPro" id="IPR019533">
    <property type="entry name" value="Peptidase_S26"/>
</dbReference>
<dbReference type="InterPro" id="IPR052064">
    <property type="entry name" value="Mito_IMP1_subunit"/>
</dbReference>
<keyword evidence="3" id="KW-0378">Hydrolase</keyword>
<accession>A0A1Y2CVU2</accession>
<dbReference type="OrthoDB" id="308440at2759"/>
<dbReference type="CDD" id="cd06530">
    <property type="entry name" value="S26_SPase_I"/>
    <property type="match status" value="1"/>
</dbReference>
<comment type="subcellular location">
    <subcellularLocation>
        <location evidence="1">Mitochondrion inner membrane</location>
    </subcellularLocation>
</comment>
<dbReference type="EMBL" id="MCGO01000006">
    <property type="protein sequence ID" value="ORY51016.1"/>
    <property type="molecule type" value="Genomic_DNA"/>
</dbReference>
<evidence type="ECO:0000256" key="4">
    <source>
        <dbReference type="ARBA" id="ARBA00023128"/>
    </source>
</evidence>
<dbReference type="PRINTS" id="PR00727">
    <property type="entry name" value="LEADERPTASE"/>
</dbReference>
<evidence type="ECO:0000256" key="1">
    <source>
        <dbReference type="ARBA" id="ARBA00004273"/>
    </source>
</evidence>
<dbReference type="Proteomes" id="UP000193642">
    <property type="component" value="Unassembled WGS sequence"/>
</dbReference>
<evidence type="ECO:0000256" key="5">
    <source>
        <dbReference type="ARBA" id="ARBA00023136"/>
    </source>
</evidence>
<feature type="domain" description="Peptidase S26" evidence="7">
    <location>
        <begin position="9"/>
        <end position="55"/>
    </location>
</feature>
<sequence>MLPTFNSVGDVVLLEFLTWRWKRDVAVGDVVVAHSPLHFNRIVCKRVLGLPGDTVLKDPTVGAETVKVPPGHVWLQGDNMSHSIDSRTYGPLPMGLLKGKVLFKLWPHFEIVK</sequence>
<name>A0A1Y2CVU2_9FUNG</name>
<evidence type="ECO:0000313" key="8">
    <source>
        <dbReference type="EMBL" id="ORY51016.1"/>
    </source>
</evidence>